<dbReference type="Proteomes" id="UP001322138">
    <property type="component" value="Unassembled WGS sequence"/>
</dbReference>
<dbReference type="RefSeq" id="XP_062730244.1">
    <property type="nucleotide sequence ID" value="XM_062873099.1"/>
</dbReference>
<accession>A0ABR0FBA5</accession>
<sequence>MRPKKAPATTNRLARPIWTPGQPGRRRTKLRLPRPVSERGREDRGAHAKRLGFGGRQDPRGQSPLNRGQLASQLQLLSTLLILPLPVAVSSFDVKLSIYLGVKVVVGSSGALHCVLLNKRA</sequence>
<dbReference type="GeneID" id="87892476"/>
<name>A0ABR0FBA5_9PEZI</name>
<dbReference type="EMBL" id="JAFFGZ010000008">
    <property type="protein sequence ID" value="KAK4641268.1"/>
    <property type="molecule type" value="Genomic_DNA"/>
</dbReference>
<feature type="region of interest" description="Disordered" evidence="1">
    <location>
        <begin position="1"/>
        <end position="67"/>
    </location>
</feature>
<keyword evidence="3" id="KW-1185">Reference proteome</keyword>
<organism evidence="2 3">
    <name type="scientific">Podospora bellae-mahoneyi</name>
    <dbReference type="NCBI Taxonomy" id="2093777"/>
    <lineage>
        <taxon>Eukaryota</taxon>
        <taxon>Fungi</taxon>
        <taxon>Dikarya</taxon>
        <taxon>Ascomycota</taxon>
        <taxon>Pezizomycotina</taxon>
        <taxon>Sordariomycetes</taxon>
        <taxon>Sordariomycetidae</taxon>
        <taxon>Sordariales</taxon>
        <taxon>Podosporaceae</taxon>
        <taxon>Podospora</taxon>
    </lineage>
</organism>
<comment type="caution">
    <text evidence="2">The sequence shown here is derived from an EMBL/GenBank/DDBJ whole genome shotgun (WGS) entry which is preliminary data.</text>
</comment>
<gene>
    <name evidence="2" type="ORF">QC761_0100500</name>
</gene>
<evidence type="ECO:0000313" key="2">
    <source>
        <dbReference type="EMBL" id="KAK4641268.1"/>
    </source>
</evidence>
<proteinExistence type="predicted"/>
<evidence type="ECO:0000256" key="1">
    <source>
        <dbReference type="SAM" id="MobiDB-lite"/>
    </source>
</evidence>
<evidence type="ECO:0000313" key="3">
    <source>
        <dbReference type="Proteomes" id="UP001322138"/>
    </source>
</evidence>
<reference evidence="2 3" key="1">
    <citation type="journal article" date="2023" name="bioRxiv">
        <title>High-quality genome assemblies of four members of thePodospora anserinaspecies complex.</title>
        <authorList>
            <person name="Ament-Velasquez S.L."/>
            <person name="Vogan A.A."/>
            <person name="Wallerman O."/>
            <person name="Hartmann F."/>
            <person name="Gautier V."/>
            <person name="Silar P."/>
            <person name="Giraud T."/>
            <person name="Johannesson H."/>
        </authorList>
    </citation>
    <scope>NUCLEOTIDE SEQUENCE [LARGE SCALE GENOMIC DNA]</scope>
    <source>
        <strain evidence="2 3">CBS 112042</strain>
    </source>
</reference>
<protein>
    <submittedName>
        <fullName evidence="2">Uncharacterized protein</fullName>
    </submittedName>
</protein>
<feature type="compositionally biased region" description="Basic and acidic residues" evidence="1">
    <location>
        <begin position="36"/>
        <end position="46"/>
    </location>
</feature>